<proteinExistence type="predicted"/>
<protein>
    <submittedName>
        <fullName evidence="1">DUF5791 family protein</fullName>
    </submittedName>
</protein>
<gene>
    <name evidence="1" type="ORF">ACFSBW_02575</name>
</gene>
<evidence type="ECO:0000313" key="2">
    <source>
        <dbReference type="Proteomes" id="UP001597052"/>
    </source>
</evidence>
<dbReference type="AlphaFoldDB" id="A0ABD6D3X2"/>
<organism evidence="1 2">
    <name type="scientific">Halohasta litorea</name>
    <dbReference type="NCBI Taxonomy" id="869891"/>
    <lineage>
        <taxon>Archaea</taxon>
        <taxon>Methanobacteriati</taxon>
        <taxon>Methanobacteriota</taxon>
        <taxon>Stenosarchaea group</taxon>
        <taxon>Halobacteria</taxon>
        <taxon>Halobacteriales</taxon>
        <taxon>Haloferacaceae</taxon>
        <taxon>Halohasta</taxon>
    </lineage>
</organism>
<dbReference type="InterPro" id="IPR043809">
    <property type="entry name" value="DUF5791"/>
</dbReference>
<accession>A0ABD6D3X2</accession>
<name>A0ABD6D3X2_9EURY</name>
<dbReference type="Proteomes" id="UP001597052">
    <property type="component" value="Unassembled WGS sequence"/>
</dbReference>
<sequence>MLHDAAEQVSDLSPDALQTAYEDSLQSTVETVGTETVADETGLGVDRLTALLAGDGADLTVQEAAAILAVDPDEPDADAIVFELRDHLLMGMTTAVLDVDTIAANIDVDLTAQEVQQAIEGRIEMTLPQLAAIQSVIDGREA</sequence>
<dbReference type="Pfam" id="PF19104">
    <property type="entry name" value="DUF5791"/>
    <property type="match status" value="1"/>
</dbReference>
<evidence type="ECO:0000313" key="1">
    <source>
        <dbReference type="EMBL" id="MFD1640762.1"/>
    </source>
</evidence>
<dbReference type="RefSeq" id="WP_256394460.1">
    <property type="nucleotide sequence ID" value="NZ_JANHDJ010000001.1"/>
</dbReference>
<dbReference type="EMBL" id="JBHUDM010000001">
    <property type="protein sequence ID" value="MFD1640762.1"/>
    <property type="molecule type" value="Genomic_DNA"/>
</dbReference>
<reference evidence="1 2" key="1">
    <citation type="journal article" date="2019" name="Int. J. Syst. Evol. Microbiol.">
        <title>The Global Catalogue of Microorganisms (GCM) 10K type strain sequencing project: providing services to taxonomists for standard genome sequencing and annotation.</title>
        <authorList>
            <consortium name="The Broad Institute Genomics Platform"/>
            <consortium name="The Broad Institute Genome Sequencing Center for Infectious Disease"/>
            <person name="Wu L."/>
            <person name="Ma J."/>
        </authorList>
    </citation>
    <scope>NUCLEOTIDE SEQUENCE [LARGE SCALE GENOMIC DNA]</scope>
    <source>
        <strain evidence="1 2">CGMCC 1.10593</strain>
    </source>
</reference>
<comment type="caution">
    <text evidence="1">The sequence shown here is derived from an EMBL/GenBank/DDBJ whole genome shotgun (WGS) entry which is preliminary data.</text>
</comment>
<keyword evidence="2" id="KW-1185">Reference proteome</keyword>